<evidence type="ECO:0000313" key="3">
    <source>
        <dbReference type="Proteomes" id="UP001459277"/>
    </source>
</evidence>
<accession>A0AAW2C998</accession>
<evidence type="ECO:0000256" key="1">
    <source>
        <dbReference type="SAM" id="MobiDB-lite"/>
    </source>
</evidence>
<gene>
    <name evidence="2" type="ORF">SO802_023605</name>
</gene>
<dbReference type="AlphaFoldDB" id="A0AAW2C998"/>
<feature type="region of interest" description="Disordered" evidence="1">
    <location>
        <begin position="71"/>
        <end position="91"/>
    </location>
</feature>
<proteinExistence type="predicted"/>
<dbReference type="EMBL" id="JAZDWU010000008">
    <property type="protein sequence ID" value="KAK9993902.1"/>
    <property type="molecule type" value="Genomic_DNA"/>
</dbReference>
<reference evidence="2 3" key="1">
    <citation type="submission" date="2024-01" db="EMBL/GenBank/DDBJ databases">
        <title>A telomere-to-telomere, gap-free genome of sweet tea (Lithocarpus litseifolius).</title>
        <authorList>
            <person name="Zhou J."/>
        </authorList>
    </citation>
    <scope>NUCLEOTIDE SEQUENCE [LARGE SCALE GENOMIC DNA]</scope>
    <source>
        <strain evidence="2">Zhou-2022a</strain>
        <tissue evidence="2">Leaf</tissue>
    </source>
</reference>
<sequence length="91" mass="10262">MEKVKELSEALRVEKMLVVQKDVEIQFIQYLKGSELLCRWTMKHHSLAMDFSNLDFETIDTEILADEAKEQKEATTTASGGEDVVIAKGAT</sequence>
<name>A0AAW2C998_9ROSI</name>
<keyword evidence="3" id="KW-1185">Reference proteome</keyword>
<evidence type="ECO:0000313" key="2">
    <source>
        <dbReference type="EMBL" id="KAK9993902.1"/>
    </source>
</evidence>
<organism evidence="2 3">
    <name type="scientific">Lithocarpus litseifolius</name>
    <dbReference type="NCBI Taxonomy" id="425828"/>
    <lineage>
        <taxon>Eukaryota</taxon>
        <taxon>Viridiplantae</taxon>
        <taxon>Streptophyta</taxon>
        <taxon>Embryophyta</taxon>
        <taxon>Tracheophyta</taxon>
        <taxon>Spermatophyta</taxon>
        <taxon>Magnoliopsida</taxon>
        <taxon>eudicotyledons</taxon>
        <taxon>Gunneridae</taxon>
        <taxon>Pentapetalae</taxon>
        <taxon>rosids</taxon>
        <taxon>fabids</taxon>
        <taxon>Fagales</taxon>
        <taxon>Fagaceae</taxon>
        <taxon>Lithocarpus</taxon>
    </lineage>
</organism>
<protein>
    <submittedName>
        <fullName evidence="2">Uncharacterized protein</fullName>
    </submittedName>
</protein>
<comment type="caution">
    <text evidence="2">The sequence shown here is derived from an EMBL/GenBank/DDBJ whole genome shotgun (WGS) entry which is preliminary data.</text>
</comment>
<dbReference type="Proteomes" id="UP001459277">
    <property type="component" value="Unassembled WGS sequence"/>
</dbReference>